<evidence type="ECO:0000313" key="1">
    <source>
        <dbReference type="EMBL" id="JAH32669.1"/>
    </source>
</evidence>
<sequence>MQSCFEQLVFNLTLYTVHAVFNRNTQTIIGHDIFQAMVIYVYHELAL</sequence>
<accession>A0A0E9RU41</accession>
<dbReference type="EMBL" id="GBXM01075908">
    <property type="protein sequence ID" value="JAH32669.1"/>
    <property type="molecule type" value="Transcribed_RNA"/>
</dbReference>
<proteinExistence type="predicted"/>
<organism evidence="1">
    <name type="scientific">Anguilla anguilla</name>
    <name type="common">European freshwater eel</name>
    <name type="synonym">Muraena anguilla</name>
    <dbReference type="NCBI Taxonomy" id="7936"/>
    <lineage>
        <taxon>Eukaryota</taxon>
        <taxon>Metazoa</taxon>
        <taxon>Chordata</taxon>
        <taxon>Craniata</taxon>
        <taxon>Vertebrata</taxon>
        <taxon>Euteleostomi</taxon>
        <taxon>Actinopterygii</taxon>
        <taxon>Neopterygii</taxon>
        <taxon>Teleostei</taxon>
        <taxon>Anguilliformes</taxon>
        <taxon>Anguillidae</taxon>
        <taxon>Anguilla</taxon>
    </lineage>
</organism>
<protein>
    <submittedName>
        <fullName evidence="1">Uncharacterized protein</fullName>
    </submittedName>
</protein>
<reference evidence="1" key="2">
    <citation type="journal article" date="2015" name="Fish Shellfish Immunol.">
        <title>Early steps in the European eel (Anguilla anguilla)-Vibrio vulnificus interaction in the gills: Role of the RtxA13 toxin.</title>
        <authorList>
            <person name="Callol A."/>
            <person name="Pajuelo D."/>
            <person name="Ebbesson L."/>
            <person name="Teles M."/>
            <person name="MacKenzie S."/>
            <person name="Amaro C."/>
        </authorList>
    </citation>
    <scope>NUCLEOTIDE SEQUENCE</scope>
</reference>
<reference evidence="1" key="1">
    <citation type="submission" date="2014-11" db="EMBL/GenBank/DDBJ databases">
        <authorList>
            <person name="Amaro Gonzalez C."/>
        </authorList>
    </citation>
    <scope>NUCLEOTIDE SEQUENCE</scope>
</reference>
<dbReference type="AlphaFoldDB" id="A0A0E9RU41"/>
<name>A0A0E9RU41_ANGAN</name>